<dbReference type="Proteomes" id="UP000606974">
    <property type="component" value="Unassembled WGS sequence"/>
</dbReference>
<evidence type="ECO:0000313" key="1">
    <source>
        <dbReference type="EMBL" id="KAF7510131.1"/>
    </source>
</evidence>
<gene>
    <name evidence="1" type="ORF">GJ744_007030</name>
</gene>
<proteinExistence type="predicted"/>
<reference evidence="1" key="1">
    <citation type="submission" date="2020-02" db="EMBL/GenBank/DDBJ databases">
        <authorList>
            <person name="Palmer J.M."/>
        </authorList>
    </citation>
    <scope>NUCLEOTIDE SEQUENCE</scope>
    <source>
        <strain evidence="1">EPUS1.4</strain>
        <tissue evidence="1">Thallus</tissue>
    </source>
</reference>
<evidence type="ECO:0000313" key="2">
    <source>
        <dbReference type="Proteomes" id="UP000606974"/>
    </source>
</evidence>
<keyword evidence="2" id="KW-1185">Reference proteome</keyword>
<organism evidence="1 2">
    <name type="scientific">Endocarpon pusillum</name>
    <dbReference type="NCBI Taxonomy" id="364733"/>
    <lineage>
        <taxon>Eukaryota</taxon>
        <taxon>Fungi</taxon>
        <taxon>Dikarya</taxon>
        <taxon>Ascomycota</taxon>
        <taxon>Pezizomycotina</taxon>
        <taxon>Eurotiomycetes</taxon>
        <taxon>Chaetothyriomycetidae</taxon>
        <taxon>Verrucariales</taxon>
        <taxon>Verrucariaceae</taxon>
        <taxon>Endocarpon</taxon>
    </lineage>
</organism>
<accession>A0A8H7E7V2</accession>
<name>A0A8H7E7V2_9EURO</name>
<protein>
    <submittedName>
        <fullName evidence="1">Uncharacterized protein</fullName>
    </submittedName>
</protein>
<dbReference type="AlphaFoldDB" id="A0A8H7E7V2"/>
<comment type="caution">
    <text evidence="1">The sequence shown here is derived from an EMBL/GenBank/DDBJ whole genome shotgun (WGS) entry which is preliminary data.</text>
</comment>
<dbReference type="EMBL" id="JAACFV010000033">
    <property type="protein sequence ID" value="KAF7510131.1"/>
    <property type="molecule type" value="Genomic_DNA"/>
</dbReference>
<sequence>MKLYQATTNMPCGLIPYSQTLGTCRIPITKTRAILSIGVLANGHDVSKREKAHGNNEADRNGARRSLRRLLLCESREGLNLELLDIYMTEHSWKELTQNWGSPDALWEGHLLDEDYVPRPVTSNSSSSTSLLQRVNHTSGPVGESFCPRRLESVLEHREQKVGCIQVGSVITSRPHLHDILTKASPQAALLLL</sequence>